<reference evidence="3 4" key="1">
    <citation type="journal article" date="2016" name="Nat. Commun.">
        <title>Thousands of microbial genomes shed light on interconnected biogeochemical processes in an aquifer system.</title>
        <authorList>
            <person name="Anantharaman K."/>
            <person name="Brown C.T."/>
            <person name="Hug L.A."/>
            <person name="Sharon I."/>
            <person name="Castelle C.J."/>
            <person name="Probst A.J."/>
            <person name="Thomas B.C."/>
            <person name="Singh A."/>
            <person name="Wilkins M.J."/>
            <person name="Karaoz U."/>
            <person name="Brodie E.L."/>
            <person name="Williams K.H."/>
            <person name="Hubbard S.S."/>
            <person name="Banfield J.F."/>
        </authorList>
    </citation>
    <scope>NUCLEOTIDE SEQUENCE [LARGE SCALE GENOMIC DNA]</scope>
</reference>
<organism evidence="3 4">
    <name type="scientific">Candidatus Gottesmanbacteria bacterium RIFCSPLOWO2_01_FULL_49_10</name>
    <dbReference type="NCBI Taxonomy" id="1798396"/>
    <lineage>
        <taxon>Bacteria</taxon>
        <taxon>Candidatus Gottesmaniibacteriota</taxon>
    </lineage>
</organism>
<dbReference type="AlphaFoldDB" id="A0A1F6AYD9"/>
<feature type="compositionally biased region" description="Basic and acidic residues" evidence="1">
    <location>
        <begin position="56"/>
        <end position="68"/>
    </location>
</feature>
<evidence type="ECO:0000259" key="2">
    <source>
        <dbReference type="Pfam" id="PF15919"/>
    </source>
</evidence>
<proteinExistence type="predicted"/>
<evidence type="ECO:0000313" key="4">
    <source>
        <dbReference type="Proteomes" id="UP000176409"/>
    </source>
</evidence>
<sequence length="91" mass="10187">MKLYAFTAVFTPEKGEPDVYTVTVPALPEIVTFGQSRQEARFMAQDALETVVHSRLDENESIPPDKRPSTLSRGSFTEEKNAFIHLVQTSS</sequence>
<dbReference type="InterPro" id="IPR031807">
    <property type="entry name" value="HicB-like"/>
</dbReference>
<feature type="domain" description="HicB-like antitoxin of toxin-antitoxin system" evidence="2">
    <location>
        <begin position="13"/>
        <end position="71"/>
    </location>
</feature>
<dbReference type="Gene3D" id="3.30.160.250">
    <property type="match status" value="1"/>
</dbReference>
<dbReference type="InterPro" id="IPR035069">
    <property type="entry name" value="TTHA1013/TTHA0281-like"/>
</dbReference>
<dbReference type="SUPFAM" id="SSF143100">
    <property type="entry name" value="TTHA1013/TTHA0281-like"/>
    <property type="match status" value="1"/>
</dbReference>
<feature type="region of interest" description="Disordered" evidence="1">
    <location>
        <begin position="56"/>
        <end position="76"/>
    </location>
</feature>
<accession>A0A1F6AYD9</accession>
<protein>
    <recommendedName>
        <fullName evidence="2">HicB-like antitoxin of toxin-antitoxin system domain-containing protein</fullName>
    </recommendedName>
</protein>
<evidence type="ECO:0000313" key="3">
    <source>
        <dbReference type="EMBL" id="OGG29337.1"/>
    </source>
</evidence>
<comment type="caution">
    <text evidence="3">The sequence shown here is derived from an EMBL/GenBank/DDBJ whole genome shotgun (WGS) entry which is preliminary data.</text>
</comment>
<dbReference type="Pfam" id="PF15919">
    <property type="entry name" value="HicB_lk_antitox"/>
    <property type="match status" value="1"/>
</dbReference>
<name>A0A1F6AYD9_9BACT</name>
<gene>
    <name evidence="3" type="ORF">A2973_02315</name>
</gene>
<dbReference type="EMBL" id="MFJZ01000048">
    <property type="protein sequence ID" value="OGG29337.1"/>
    <property type="molecule type" value="Genomic_DNA"/>
</dbReference>
<dbReference type="Proteomes" id="UP000176409">
    <property type="component" value="Unassembled WGS sequence"/>
</dbReference>
<evidence type="ECO:0000256" key="1">
    <source>
        <dbReference type="SAM" id="MobiDB-lite"/>
    </source>
</evidence>